<dbReference type="UniPathway" id="UPA00619">
    <property type="reaction ID" value="UER00675"/>
</dbReference>
<evidence type="ECO:0000256" key="3">
    <source>
        <dbReference type="ARBA" id="ARBA00012081"/>
    </source>
</evidence>
<dbReference type="NCBIfam" id="TIGR00068">
    <property type="entry name" value="glyox_I"/>
    <property type="match status" value="1"/>
</dbReference>
<keyword evidence="4 10" id="KW-0533">Nickel</keyword>
<comment type="similarity">
    <text evidence="2 10">Belongs to the glyoxalase I family.</text>
</comment>
<dbReference type="Gene3D" id="3.10.180.10">
    <property type="entry name" value="2,3-Dihydroxybiphenyl 1,2-Dioxygenase, domain 1"/>
    <property type="match status" value="1"/>
</dbReference>
<feature type="binding site" evidence="9">
    <location>
        <position position="120"/>
    </location>
    <ligand>
        <name>Zn(2+)</name>
        <dbReference type="ChEBI" id="CHEBI:29105"/>
        <note>ligand shared between dimeric partners</note>
    </ligand>
</feature>
<dbReference type="InterPro" id="IPR037523">
    <property type="entry name" value="VOC_core"/>
</dbReference>
<protein>
    <recommendedName>
        <fullName evidence="3 10">Lactoylglutathione lyase</fullName>
        <ecNumber evidence="3 10">4.4.1.5</ecNumber>
    </recommendedName>
    <alternativeName>
        <fullName evidence="10">Glyoxalase I</fullName>
    </alternativeName>
</protein>
<dbReference type="CDD" id="cd07233">
    <property type="entry name" value="GlxI_Zn"/>
    <property type="match status" value="1"/>
</dbReference>
<evidence type="ECO:0000256" key="4">
    <source>
        <dbReference type="ARBA" id="ARBA00022596"/>
    </source>
</evidence>
<evidence type="ECO:0000259" key="11">
    <source>
        <dbReference type="PROSITE" id="PS51819"/>
    </source>
</evidence>
<dbReference type="InterPro" id="IPR018146">
    <property type="entry name" value="Glyoxalase_1_CS"/>
</dbReference>
<dbReference type="SUPFAM" id="SSF54593">
    <property type="entry name" value="Glyoxalase/Bleomycin resistance protein/Dihydroxybiphenyl dioxygenase"/>
    <property type="match status" value="1"/>
</dbReference>
<dbReference type="Proteomes" id="UP000095143">
    <property type="component" value="Unassembled WGS sequence"/>
</dbReference>
<dbReference type="AlphaFoldDB" id="A0A1C2DRB6"/>
<keyword evidence="7 10" id="KW-0456">Lyase</keyword>
<comment type="cofactor">
    <cofactor evidence="9">
        <name>Zn(2+)</name>
        <dbReference type="ChEBI" id="CHEBI:29105"/>
    </cofactor>
    <text evidence="9">Binds 1 zinc ion per subunit. In the homodimer, two zinc ions are bound between subunits.</text>
</comment>
<feature type="domain" description="VOC" evidence="11">
    <location>
        <begin position="24"/>
        <end position="170"/>
    </location>
</feature>
<dbReference type="GO" id="GO:0004462">
    <property type="term" value="F:lactoylglutathione lyase activity"/>
    <property type="evidence" value="ECO:0007669"/>
    <property type="project" value="UniProtKB-UniRule"/>
</dbReference>
<evidence type="ECO:0000313" key="13">
    <source>
        <dbReference type="Proteomes" id="UP000095143"/>
    </source>
</evidence>
<dbReference type="PANTHER" id="PTHR10374:SF30">
    <property type="entry name" value="LACTOYLGLUTATHIONE LYASE"/>
    <property type="match status" value="1"/>
</dbReference>
<evidence type="ECO:0000256" key="8">
    <source>
        <dbReference type="PIRSR" id="PIRSR604361-1"/>
    </source>
</evidence>
<comment type="pathway">
    <text evidence="1 10">Secondary metabolite metabolism; methylglyoxal degradation; (R)-lactate from methylglyoxal: step 1/2.</text>
</comment>
<dbReference type="STRING" id="158627.BW687_08335"/>
<dbReference type="InterPro" id="IPR004361">
    <property type="entry name" value="Glyoxalase_1"/>
</dbReference>
<sequence length="176" mass="19757">MSLHDLNTFPGVTATPDASTAQFVFNHTMLRVKDATASLDFYTRVLGFSLVEKRHFAEAEFSLYFLALVDKAQIPQDDAERNVWMKGIPGVLELTHNHGTEKDPEFSYHNGNTDPRGFGHICISVPDIHAACARFEELGVDFQKRLTDGRMKSLAFIKDPDGYWVEIIQPTPVTGE</sequence>
<dbReference type="Pfam" id="PF00903">
    <property type="entry name" value="Glyoxalase"/>
    <property type="match status" value="1"/>
</dbReference>
<name>A0A1C2DRB6_9PSED</name>
<comment type="catalytic activity">
    <reaction evidence="10">
        <text>(R)-S-lactoylglutathione = methylglyoxal + glutathione</text>
        <dbReference type="Rhea" id="RHEA:19069"/>
        <dbReference type="ChEBI" id="CHEBI:17158"/>
        <dbReference type="ChEBI" id="CHEBI:57474"/>
        <dbReference type="ChEBI" id="CHEBI:57925"/>
        <dbReference type="EC" id="4.4.1.5"/>
    </reaction>
</comment>
<gene>
    <name evidence="12" type="ORF">BBI10_16870</name>
</gene>
<dbReference type="OrthoDB" id="9789841at2"/>
<comment type="caution">
    <text evidence="12">The sequence shown here is derived from an EMBL/GenBank/DDBJ whole genome shotgun (WGS) entry which is preliminary data.</text>
</comment>
<dbReference type="InterPro" id="IPR004360">
    <property type="entry name" value="Glyas_Fos-R_dOase_dom"/>
</dbReference>
<keyword evidence="5 9" id="KW-0479">Metal-binding</keyword>
<organism evidence="12 13">
    <name type="scientific">Pseudomonas graminis</name>
    <dbReference type="NCBI Taxonomy" id="158627"/>
    <lineage>
        <taxon>Bacteria</taxon>
        <taxon>Pseudomonadati</taxon>
        <taxon>Pseudomonadota</taxon>
        <taxon>Gammaproteobacteria</taxon>
        <taxon>Pseudomonadales</taxon>
        <taxon>Pseudomonadaceae</taxon>
        <taxon>Pseudomonas</taxon>
    </lineage>
</organism>
<evidence type="ECO:0000256" key="10">
    <source>
        <dbReference type="RuleBase" id="RU361179"/>
    </source>
</evidence>
<evidence type="ECO:0000256" key="6">
    <source>
        <dbReference type="ARBA" id="ARBA00022833"/>
    </source>
</evidence>
<dbReference type="PROSITE" id="PS00934">
    <property type="entry name" value="GLYOXALASE_I_1"/>
    <property type="match status" value="1"/>
</dbReference>
<feature type="binding site" evidence="9">
    <location>
        <position position="93"/>
    </location>
    <ligand>
        <name>Zn(2+)</name>
        <dbReference type="ChEBI" id="CHEBI:29105"/>
        <note>ligand shared between dimeric partners</note>
    </ligand>
</feature>
<proteinExistence type="inferred from homology"/>
<evidence type="ECO:0000256" key="7">
    <source>
        <dbReference type="ARBA" id="ARBA00023239"/>
    </source>
</evidence>
<evidence type="ECO:0000256" key="2">
    <source>
        <dbReference type="ARBA" id="ARBA00010363"/>
    </source>
</evidence>
<reference evidence="12 13" key="1">
    <citation type="submission" date="2016-08" db="EMBL/GenBank/DDBJ databases">
        <title>Whole genome sequence of Pseudomonas graminis strain UASWS1507, a potential biological control agent for agriculture.</title>
        <authorList>
            <person name="Crovadore J."/>
            <person name="Calmin G."/>
            <person name="Chablais R."/>
            <person name="Cochard B."/>
            <person name="Lefort F."/>
        </authorList>
    </citation>
    <scope>NUCLEOTIDE SEQUENCE [LARGE SCALE GENOMIC DNA]</scope>
    <source>
        <strain evidence="12 13">UASWS1507</strain>
    </source>
</reference>
<comment type="function">
    <text evidence="10">Catalyzes the conversion of hemimercaptal, formed from methylglyoxal and glutathione, to S-lactoylglutathione.</text>
</comment>
<dbReference type="GO" id="GO:0046872">
    <property type="term" value="F:metal ion binding"/>
    <property type="evidence" value="ECO:0007669"/>
    <property type="project" value="UniProtKB-UniRule"/>
</dbReference>
<feature type="active site" description="Proton donor/acceptor" evidence="8">
    <location>
        <position position="166"/>
    </location>
</feature>
<feature type="binding site" evidence="9">
    <location>
        <position position="166"/>
    </location>
    <ligand>
        <name>Zn(2+)</name>
        <dbReference type="ChEBI" id="CHEBI:29105"/>
        <note>ligand shared between dimeric partners</note>
    </ligand>
</feature>
<dbReference type="EC" id="4.4.1.5" evidence="3 10"/>
<evidence type="ECO:0000256" key="5">
    <source>
        <dbReference type="ARBA" id="ARBA00022723"/>
    </source>
</evidence>
<dbReference type="EMBL" id="MDEN01000065">
    <property type="protein sequence ID" value="OCX17203.1"/>
    <property type="molecule type" value="Genomic_DNA"/>
</dbReference>
<keyword evidence="6 9" id="KW-0862">Zinc</keyword>
<dbReference type="PROSITE" id="PS51819">
    <property type="entry name" value="VOC"/>
    <property type="match status" value="1"/>
</dbReference>
<dbReference type="RefSeq" id="WP_065990298.1">
    <property type="nucleotide sequence ID" value="NZ_MDEN01000065.1"/>
</dbReference>
<evidence type="ECO:0000313" key="12">
    <source>
        <dbReference type="EMBL" id="OCX17203.1"/>
    </source>
</evidence>
<dbReference type="PANTHER" id="PTHR10374">
    <property type="entry name" value="LACTOYLGLUTATHIONE LYASE GLYOXALASE I"/>
    <property type="match status" value="1"/>
</dbReference>
<evidence type="ECO:0000256" key="1">
    <source>
        <dbReference type="ARBA" id="ARBA00005008"/>
    </source>
</evidence>
<dbReference type="InterPro" id="IPR029068">
    <property type="entry name" value="Glyas_Bleomycin-R_OHBP_Dase"/>
</dbReference>
<accession>A0A1C2DRB6</accession>
<evidence type="ECO:0000256" key="9">
    <source>
        <dbReference type="PIRSR" id="PIRSR604361-3"/>
    </source>
</evidence>
<dbReference type="PROSITE" id="PS00935">
    <property type="entry name" value="GLYOXALASE_I_2"/>
    <property type="match status" value="1"/>
</dbReference>
<comment type="cofactor">
    <cofactor evidence="10">
        <name>Ni(2+)</name>
        <dbReference type="ChEBI" id="CHEBI:49786"/>
    </cofactor>
    <text evidence="10">Binds 1 nickel ion per subunit.</text>
</comment>